<organism evidence="2 3">
    <name type="scientific">Dethiosulfovibrio salsuginis</name>
    <dbReference type="NCBI Taxonomy" id="561720"/>
    <lineage>
        <taxon>Bacteria</taxon>
        <taxon>Thermotogati</taxon>
        <taxon>Synergistota</taxon>
        <taxon>Synergistia</taxon>
        <taxon>Synergistales</taxon>
        <taxon>Dethiosulfovibrionaceae</taxon>
        <taxon>Dethiosulfovibrio</taxon>
    </lineage>
</organism>
<dbReference type="AlphaFoldDB" id="A0A1X7KT73"/>
<sequence length="332" mass="36027">MESALEGIAPITMRFWTGAQAKCRGRDHFKTGAPCQDRTYLLKRKGVTSIALADGAGSRSLSHIGAELAVESVAAAMALNFDGLSKGKRGAMARELYRTVLEKLEARAKEDGRSPGDLACTLLAVAVRGDRYLACHIGDGAIVQVTKKGPKVLSHPEGGEFANQTFFLTGADGEAHFRLYRGKLSPSAAGFVLMSDGSAQSLYRRADRSAASGCAAMVEWCSMASGREVSRALEENLKRSLSMRTGDDCSLAVLGKTELSLEGLNSLDQPRRMELLGTTSKSYDRIHRAFVEDLEVHGGIQSVRERAIRLEVSTSTVQRHRERFLWEGLSCI</sequence>
<dbReference type="SUPFAM" id="SSF81606">
    <property type="entry name" value="PP2C-like"/>
    <property type="match status" value="1"/>
</dbReference>
<evidence type="ECO:0000313" key="3">
    <source>
        <dbReference type="Proteomes" id="UP000193355"/>
    </source>
</evidence>
<dbReference type="Gene3D" id="3.60.40.10">
    <property type="entry name" value="PPM-type phosphatase domain"/>
    <property type="match status" value="1"/>
</dbReference>
<keyword evidence="3" id="KW-1185">Reference proteome</keyword>
<name>A0A1X7KT73_9BACT</name>
<evidence type="ECO:0000313" key="2">
    <source>
        <dbReference type="EMBL" id="SMG44079.1"/>
    </source>
</evidence>
<dbReference type="InterPro" id="IPR036457">
    <property type="entry name" value="PPM-type-like_dom_sf"/>
</dbReference>
<reference evidence="3" key="1">
    <citation type="submission" date="2017-04" db="EMBL/GenBank/DDBJ databases">
        <authorList>
            <person name="Varghese N."/>
            <person name="Submissions S."/>
        </authorList>
    </citation>
    <scope>NUCLEOTIDE SEQUENCE [LARGE SCALE GENOMIC DNA]</scope>
    <source>
        <strain evidence="3">USBA 82</strain>
    </source>
</reference>
<evidence type="ECO:0000259" key="1">
    <source>
        <dbReference type="Pfam" id="PF13672"/>
    </source>
</evidence>
<protein>
    <submittedName>
        <fullName evidence="2">Protein phosphatase 2C</fullName>
    </submittedName>
</protein>
<accession>A0A1X7KT73</accession>
<dbReference type="EMBL" id="FXBB01000035">
    <property type="protein sequence ID" value="SMG44079.1"/>
    <property type="molecule type" value="Genomic_DNA"/>
</dbReference>
<feature type="domain" description="PPM-type phosphatase" evidence="1">
    <location>
        <begin position="24"/>
        <end position="237"/>
    </location>
</feature>
<dbReference type="OrthoDB" id="9805674at2"/>
<dbReference type="RefSeq" id="WP_085545353.1">
    <property type="nucleotide sequence ID" value="NZ_FXBB01000035.1"/>
</dbReference>
<dbReference type="Pfam" id="PF13672">
    <property type="entry name" value="PP2C_2"/>
    <property type="match status" value="1"/>
</dbReference>
<dbReference type="STRING" id="561720.SAMN06275492_1354"/>
<dbReference type="Proteomes" id="UP000193355">
    <property type="component" value="Unassembled WGS sequence"/>
</dbReference>
<proteinExistence type="predicted"/>
<dbReference type="InterPro" id="IPR001932">
    <property type="entry name" value="PPM-type_phosphatase-like_dom"/>
</dbReference>
<gene>
    <name evidence="2" type="ORF">SAMN06275492_1354</name>
</gene>